<dbReference type="Proteomes" id="UP000823941">
    <property type="component" value="Chromosome 10"/>
</dbReference>
<feature type="non-terminal residue" evidence="1">
    <location>
        <position position="56"/>
    </location>
</feature>
<reference evidence="1 2" key="1">
    <citation type="submission" date="2021-06" db="EMBL/GenBank/DDBJ databases">
        <title>A haploid diamondback moth (Plutella xylostella L.) genome assembly resolves 31 chromosomes and identifies a diamide resistance mutation.</title>
        <authorList>
            <person name="Ward C.M."/>
            <person name="Perry K.D."/>
            <person name="Baker G."/>
            <person name="Powis K."/>
            <person name="Heckel D.G."/>
            <person name="Baxter S.W."/>
        </authorList>
    </citation>
    <scope>NUCLEOTIDE SEQUENCE [LARGE SCALE GENOMIC DNA]</scope>
    <source>
        <strain evidence="1 2">LV</strain>
        <tissue evidence="1">Single pupa</tissue>
    </source>
</reference>
<keyword evidence="2" id="KW-1185">Reference proteome</keyword>
<proteinExistence type="predicted"/>
<gene>
    <name evidence="1" type="ORF">JYU34_007536</name>
</gene>
<sequence length="56" mass="6346">MNTSRKTDNAATFPALPKYYAKLNTARRPTRNPVQSQPDTVVRKYLTAPLGDQEPR</sequence>
<protein>
    <submittedName>
        <fullName evidence="1">Uncharacterized protein</fullName>
    </submittedName>
</protein>
<accession>A0ABQ7QQK7</accession>
<name>A0ABQ7QQK7_PLUXY</name>
<organism evidence="1 2">
    <name type="scientific">Plutella xylostella</name>
    <name type="common">Diamondback moth</name>
    <name type="synonym">Plutella maculipennis</name>
    <dbReference type="NCBI Taxonomy" id="51655"/>
    <lineage>
        <taxon>Eukaryota</taxon>
        <taxon>Metazoa</taxon>
        <taxon>Ecdysozoa</taxon>
        <taxon>Arthropoda</taxon>
        <taxon>Hexapoda</taxon>
        <taxon>Insecta</taxon>
        <taxon>Pterygota</taxon>
        <taxon>Neoptera</taxon>
        <taxon>Endopterygota</taxon>
        <taxon>Lepidoptera</taxon>
        <taxon>Glossata</taxon>
        <taxon>Ditrysia</taxon>
        <taxon>Yponomeutoidea</taxon>
        <taxon>Plutellidae</taxon>
        <taxon>Plutella</taxon>
    </lineage>
</organism>
<evidence type="ECO:0000313" key="2">
    <source>
        <dbReference type="Proteomes" id="UP000823941"/>
    </source>
</evidence>
<evidence type="ECO:0000313" key="1">
    <source>
        <dbReference type="EMBL" id="KAG7307353.1"/>
    </source>
</evidence>
<dbReference type="EMBL" id="JAHIBW010000010">
    <property type="protein sequence ID" value="KAG7307353.1"/>
    <property type="molecule type" value="Genomic_DNA"/>
</dbReference>
<comment type="caution">
    <text evidence="1">The sequence shown here is derived from an EMBL/GenBank/DDBJ whole genome shotgun (WGS) entry which is preliminary data.</text>
</comment>